<comment type="caution">
    <text evidence="3">The sequence shown here is derived from an EMBL/GenBank/DDBJ whole genome shotgun (WGS) entry which is preliminary data.</text>
</comment>
<feature type="region of interest" description="Disordered" evidence="1">
    <location>
        <begin position="12"/>
        <end position="154"/>
    </location>
</feature>
<dbReference type="InterPro" id="IPR032675">
    <property type="entry name" value="LRR_dom_sf"/>
</dbReference>
<dbReference type="EMBL" id="JACEFO010000440">
    <property type="protein sequence ID" value="KAF8769505.1"/>
    <property type="molecule type" value="Genomic_DNA"/>
</dbReference>
<dbReference type="Pfam" id="PF12937">
    <property type="entry name" value="F-box-like"/>
    <property type="match status" value="1"/>
</dbReference>
<keyword evidence="4" id="KW-1185">Reference proteome</keyword>
<proteinExistence type="predicted"/>
<dbReference type="Gene3D" id="3.80.10.10">
    <property type="entry name" value="Ribonuclease Inhibitor"/>
    <property type="match status" value="1"/>
</dbReference>
<evidence type="ECO:0000313" key="3">
    <source>
        <dbReference type="EMBL" id="KAF8769505.1"/>
    </source>
</evidence>
<organism evidence="3 4">
    <name type="scientific">Digitaria exilis</name>
    <dbReference type="NCBI Taxonomy" id="1010633"/>
    <lineage>
        <taxon>Eukaryota</taxon>
        <taxon>Viridiplantae</taxon>
        <taxon>Streptophyta</taxon>
        <taxon>Embryophyta</taxon>
        <taxon>Tracheophyta</taxon>
        <taxon>Spermatophyta</taxon>
        <taxon>Magnoliopsida</taxon>
        <taxon>Liliopsida</taxon>
        <taxon>Poales</taxon>
        <taxon>Poaceae</taxon>
        <taxon>PACMAD clade</taxon>
        <taxon>Panicoideae</taxon>
        <taxon>Panicodae</taxon>
        <taxon>Paniceae</taxon>
        <taxon>Anthephorinae</taxon>
        <taxon>Digitaria</taxon>
    </lineage>
</organism>
<dbReference type="InterPro" id="IPR036047">
    <property type="entry name" value="F-box-like_dom_sf"/>
</dbReference>
<evidence type="ECO:0000313" key="4">
    <source>
        <dbReference type="Proteomes" id="UP000636709"/>
    </source>
</evidence>
<dbReference type="InterPro" id="IPR001810">
    <property type="entry name" value="F-box_dom"/>
</dbReference>
<name>A0A835KTC5_9POAL</name>
<feature type="domain" description="F-box" evidence="2">
    <location>
        <begin position="168"/>
        <end position="202"/>
    </location>
</feature>
<gene>
    <name evidence="3" type="ORF">HU200_006542</name>
</gene>
<dbReference type="AlphaFoldDB" id="A0A835KTC5"/>
<feature type="compositionally biased region" description="Basic residues" evidence="1">
    <location>
        <begin position="83"/>
        <end position="93"/>
    </location>
</feature>
<evidence type="ECO:0000259" key="2">
    <source>
        <dbReference type="Pfam" id="PF12937"/>
    </source>
</evidence>
<protein>
    <recommendedName>
        <fullName evidence="2">F-box domain-containing protein</fullName>
    </recommendedName>
</protein>
<sequence>MQTAVTVVACISPTADSNGDSSLSPIQTAAGKTNDPTRGQPEPAAHALRAAKRQFEKRGALPKPPTIPMASNFERPPGNRATKSPRIRSKRSQISKSKILPPRASHTSDSPPLLLNFEPSSPSQPHSNRAPLSPHPLRAAPLTNPSPISAGRHPGGMAAPMELDGGMDALPDGVVQHILSRLSNARDVAACGAVARCWRGCVPYLPSLYFPRGAFESSRGGASAAAADDTIGRMVAAAERLEELVVYSPFSASSLPGWLAARAATLRVLELRVDAPADKTGHLDSIAVAAGLEELRLWGLTMWRPPAWGRMERLRVLEVVGAVFGEAAVNGAVAACPNLTDLALLGCECSGEAAISLPLLERCRLDFGGGNCSLRLAAPRVESLEIQGFCWISLQGGDRLKHLTISKNTGSVYHVEMGKLPELDKLSLRGVQWSWGAISSVLQCATEVKHLVMKVEFCGDFETLQPFPEIDLVEFFNSHPKLCKFEIHGAMFAALCQKNSLKNHVLITVRSPLNAEQKLSTLESLVRYCDLTVEELP</sequence>
<dbReference type="SUPFAM" id="SSF52047">
    <property type="entry name" value="RNI-like"/>
    <property type="match status" value="1"/>
</dbReference>
<feature type="compositionally biased region" description="Polar residues" evidence="1">
    <location>
        <begin position="118"/>
        <end position="127"/>
    </location>
</feature>
<reference evidence="3" key="1">
    <citation type="submission" date="2020-07" db="EMBL/GenBank/DDBJ databases">
        <title>Genome sequence and genetic diversity analysis of an under-domesticated orphan crop, white fonio (Digitaria exilis).</title>
        <authorList>
            <person name="Bennetzen J.L."/>
            <person name="Chen S."/>
            <person name="Ma X."/>
            <person name="Wang X."/>
            <person name="Yssel A.E.J."/>
            <person name="Chaluvadi S.R."/>
            <person name="Johnson M."/>
            <person name="Gangashetty P."/>
            <person name="Hamidou F."/>
            <person name="Sanogo M.D."/>
            <person name="Zwaenepoel A."/>
            <person name="Wallace J."/>
            <person name="Van De Peer Y."/>
            <person name="Van Deynze A."/>
        </authorList>
    </citation>
    <scope>NUCLEOTIDE SEQUENCE</scope>
    <source>
        <tissue evidence="3">Leaves</tissue>
    </source>
</reference>
<feature type="compositionally biased region" description="Polar residues" evidence="1">
    <location>
        <begin position="14"/>
        <end position="37"/>
    </location>
</feature>
<dbReference type="Proteomes" id="UP000636709">
    <property type="component" value="Unassembled WGS sequence"/>
</dbReference>
<dbReference type="OrthoDB" id="9973021at2759"/>
<dbReference type="PANTHER" id="PTHR32141:SF179">
    <property type="entry name" value="F-BOX DOMAIN-CONTAINING PROTEIN"/>
    <property type="match status" value="1"/>
</dbReference>
<dbReference type="InterPro" id="IPR055302">
    <property type="entry name" value="F-box_dom-containing"/>
</dbReference>
<accession>A0A835KTC5</accession>
<dbReference type="PANTHER" id="PTHR32141">
    <property type="match status" value="1"/>
</dbReference>
<dbReference type="SUPFAM" id="SSF81383">
    <property type="entry name" value="F-box domain"/>
    <property type="match status" value="1"/>
</dbReference>
<evidence type="ECO:0000256" key="1">
    <source>
        <dbReference type="SAM" id="MobiDB-lite"/>
    </source>
</evidence>